<dbReference type="Proteomes" id="UP000252586">
    <property type="component" value="Unassembled WGS sequence"/>
</dbReference>
<keyword evidence="9" id="KW-1185">Reference proteome</keyword>
<dbReference type="AlphaFoldDB" id="A0A366CYX0"/>
<dbReference type="InterPro" id="IPR011547">
    <property type="entry name" value="SLC26A/SulP_dom"/>
</dbReference>
<evidence type="ECO:0000259" key="7">
    <source>
        <dbReference type="PROSITE" id="PS50801"/>
    </source>
</evidence>
<evidence type="ECO:0000313" key="8">
    <source>
        <dbReference type="EMBL" id="RBO82414.1"/>
    </source>
</evidence>
<proteinExistence type="predicted"/>
<feature type="region of interest" description="Disordered" evidence="5">
    <location>
        <begin position="557"/>
        <end position="623"/>
    </location>
</feature>
<dbReference type="NCBIfam" id="TIGR00815">
    <property type="entry name" value="sulP"/>
    <property type="match status" value="1"/>
</dbReference>
<feature type="transmembrane region" description="Helical" evidence="6">
    <location>
        <begin position="180"/>
        <end position="199"/>
    </location>
</feature>
<dbReference type="Pfam" id="PF00916">
    <property type="entry name" value="Sulfate_transp"/>
    <property type="match status" value="1"/>
</dbReference>
<dbReference type="STRING" id="1210090.GCA_001613185_05419"/>
<feature type="transmembrane region" description="Helical" evidence="6">
    <location>
        <begin position="328"/>
        <end position="361"/>
    </location>
</feature>
<sequence length="623" mass="64618">MVTRLLPGLRQFRGYRRSWLRADVVAGVTVAAYLIPQVMAYATVAGLPPVVGLWAAIAPLAVYVLWGTSRQLSVGPESTTALLTAVALAPLAGGDPRRYAALAGLLALLVGALCLLGALIRLGVLADLLSHPVLVGYLAGTAGLMIVGQSGRVTGVPVEGDTVFAQARSLVAGIDQWHPATALLAGSVLVALLAMARWLPRAPGPLIAVLAAAVSVSALSLERFGIAVIGSVPTGLPVPGLPEFEFADVSALLLPAVGIAVVGFSDNALTGRAFAARHGDHVRPNVELAALGATNVATALTHGFPVSCSGSRTTIADLLGARTQLYALVTGAAVLVVLFGATGVLAGFPVAALGALVVYAALRLIDVSEFARLARFRRSELLLAVGTVVAVLALGVLYGILVAIALSVSDLLRRIAHAHDAVLGFVPHLAGMHDVDDYPDATRIAGLVIYRYDAPLCFANAEDFRKRALAAAESGGRELRWFVLSAEANVEVDLTALDAVEQVRAELSGRGVVFAMARVKQDLRDDLDACGLTGRIGAERLFPTLATAVAAFRAATASTGGADPRPPADEPNRKDSSPHRSVVVRDHDRALGVVDQPVAGRPEEQTAEATTTPATDDEQLRGL</sequence>
<feature type="transmembrane region" description="Helical" evidence="6">
    <location>
        <begin position="132"/>
        <end position="151"/>
    </location>
</feature>
<evidence type="ECO:0000256" key="5">
    <source>
        <dbReference type="SAM" id="MobiDB-lite"/>
    </source>
</evidence>
<dbReference type="InterPro" id="IPR001902">
    <property type="entry name" value="SLC26A/SulP_fam"/>
</dbReference>
<evidence type="ECO:0000256" key="2">
    <source>
        <dbReference type="ARBA" id="ARBA00022692"/>
    </source>
</evidence>
<keyword evidence="2 6" id="KW-0812">Transmembrane</keyword>
<evidence type="ECO:0000256" key="3">
    <source>
        <dbReference type="ARBA" id="ARBA00022989"/>
    </source>
</evidence>
<feature type="transmembrane region" description="Helical" evidence="6">
    <location>
        <begin position="206"/>
        <end position="229"/>
    </location>
</feature>
<keyword evidence="3 6" id="KW-1133">Transmembrane helix</keyword>
<dbReference type="PANTHER" id="PTHR11814">
    <property type="entry name" value="SULFATE TRANSPORTER"/>
    <property type="match status" value="1"/>
</dbReference>
<dbReference type="SUPFAM" id="SSF52091">
    <property type="entry name" value="SpoIIaa-like"/>
    <property type="match status" value="1"/>
</dbReference>
<reference evidence="8 9" key="1">
    <citation type="submission" date="2018-06" db="EMBL/GenBank/DDBJ databases">
        <title>Genomic Encyclopedia of Type Strains, Phase IV (KMG-IV): sequencing the most valuable type-strain genomes for metagenomic binning, comparative biology and taxonomic classification.</title>
        <authorList>
            <person name="Goeker M."/>
        </authorList>
    </citation>
    <scope>NUCLEOTIDE SEQUENCE [LARGE SCALE GENOMIC DNA]</scope>
    <source>
        <strain evidence="8 9">DSM 44599</strain>
    </source>
</reference>
<accession>A0A366CYX0</accession>
<comment type="subcellular location">
    <subcellularLocation>
        <location evidence="1">Membrane</location>
        <topology evidence="1">Multi-pass membrane protein</topology>
    </subcellularLocation>
</comment>
<feature type="compositionally biased region" description="Basic and acidic residues" evidence="5">
    <location>
        <begin position="566"/>
        <end position="590"/>
    </location>
</feature>
<name>A0A366CYX0_9NOCA</name>
<feature type="transmembrane region" description="Helical" evidence="6">
    <location>
        <begin position="99"/>
        <end position="120"/>
    </location>
</feature>
<dbReference type="GO" id="GO:0016020">
    <property type="term" value="C:membrane"/>
    <property type="evidence" value="ECO:0007669"/>
    <property type="project" value="UniProtKB-SubCell"/>
</dbReference>
<dbReference type="Gene3D" id="3.30.750.24">
    <property type="entry name" value="STAS domain"/>
    <property type="match status" value="1"/>
</dbReference>
<feature type="domain" description="STAS" evidence="7">
    <location>
        <begin position="437"/>
        <end position="552"/>
    </location>
</feature>
<protein>
    <submittedName>
        <fullName evidence="8">High affinity sulfate transporter 1</fullName>
    </submittedName>
</protein>
<gene>
    <name evidence="8" type="ORF">DFR74_12331</name>
</gene>
<evidence type="ECO:0000313" key="9">
    <source>
        <dbReference type="Proteomes" id="UP000252586"/>
    </source>
</evidence>
<feature type="transmembrane region" description="Helical" evidence="6">
    <location>
        <begin position="381"/>
        <end position="406"/>
    </location>
</feature>
<feature type="transmembrane region" description="Helical" evidence="6">
    <location>
        <begin position="20"/>
        <end position="40"/>
    </location>
</feature>
<evidence type="ECO:0000256" key="4">
    <source>
        <dbReference type="ARBA" id="ARBA00023136"/>
    </source>
</evidence>
<dbReference type="Pfam" id="PF01740">
    <property type="entry name" value="STAS"/>
    <property type="match status" value="1"/>
</dbReference>
<comment type="caution">
    <text evidence="8">The sequence shown here is derived from an EMBL/GenBank/DDBJ whole genome shotgun (WGS) entry which is preliminary data.</text>
</comment>
<feature type="transmembrane region" description="Helical" evidence="6">
    <location>
        <begin position="73"/>
        <end position="93"/>
    </location>
</feature>
<dbReference type="GO" id="GO:0055085">
    <property type="term" value="P:transmembrane transport"/>
    <property type="evidence" value="ECO:0007669"/>
    <property type="project" value="InterPro"/>
</dbReference>
<dbReference type="InterPro" id="IPR036513">
    <property type="entry name" value="STAS_dom_sf"/>
</dbReference>
<organism evidence="8 9">
    <name type="scientific">Nocardia puris</name>
    <dbReference type="NCBI Taxonomy" id="208602"/>
    <lineage>
        <taxon>Bacteria</taxon>
        <taxon>Bacillati</taxon>
        <taxon>Actinomycetota</taxon>
        <taxon>Actinomycetes</taxon>
        <taxon>Mycobacteriales</taxon>
        <taxon>Nocardiaceae</taxon>
        <taxon>Nocardia</taxon>
    </lineage>
</organism>
<feature type="transmembrane region" description="Helical" evidence="6">
    <location>
        <begin position="46"/>
        <end position="66"/>
    </location>
</feature>
<keyword evidence="4 6" id="KW-0472">Membrane</keyword>
<evidence type="ECO:0000256" key="1">
    <source>
        <dbReference type="ARBA" id="ARBA00004141"/>
    </source>
</evidence>
<dbReference type="CDD" id="cd07042">
    <property type="entry name" value="STAS_SulP_like_sulfate_transporter"/>
    <property type="match status" value="1"/>
</dbReference>
<dbReference type="InterPro" id="IPR002645">
    <property type="entry name" value="STAS_dom"/>
</dbReference>
<dbReference type="PROSITE" id="PS50801">
    <property type="entry name" value="STAS"/>
    <property type="match status" value="1"/>
</dbReference>
<feature type="transmembrane region" description="Helical" evidence="6">
    <location>
        <begin position="249"/>
        <end position="269"/>
    </location>
</feature>
<evidence type="ECO:0000256" key="6">
    <source>
        <dbReference type="SAM" id="Phobius"/>
    </source>
</evidence>
<dbReference type="EMBL" id="QNRE01000023">
    <property type="protein sequence ID" value="RBO82414.1"/>
    <property type="molecule type" value="Genomic_DNA"/>
</dbReference>